<dbReference type="Proteomes" id="UP000076798">
    <property type="component" value="Unassembled WGS sequence"/>
</dbReference>
<gene>
    <name evidence="1" type="ORF">SISSUDRAFT_1035760</name>
</gene>
<dbReference type="EMBL" id="KV428150">
    <property type="protein sequence ID" value="KZT35150.1"/>
    <property type="molecule type" value="Genomic_DNA"/>
</dbReference>
<organism evidence="1 2">
    <name type="scientific">Sistotremastrum suecicum HHB10207 ss-3</name>
    <dbReference type="NCBI Taxonomy" id="1314776"/>
    <lineage>
        <taxon>Eukaryota</taxon>
        <taxon>Fungi</taxon>
        <taxon>Dikarya</taxon>
        <taxon>Basidiomycota</taxon>
        <taxon>Agaricomycotina</taxon>
        <taxon>Agaricomycetes</taxon>
        <taxon>Sistotremastrales</taxon>
        <taxon>Sistotremastraceae</taxon>
        <taxon>Sistotremastrum</taxon>
    </lineage>
</organism>
<keyword evidence="2" id="KW-1185">Reference proteome</keyword>
<name>A0A166AAR5_9AGAM</name>
<dbReference type="AlphaFoldDB" id="A0A166AAR5"/>
<evidence type="ECO:0000313" key="1">
    <source>
        <dbReference type="EMBL" id="KZT35150.1"/>
    </source>
</evidence>
<accession>A0A166AAR5</accession>
<protein>
    <submittedName>
        <fullName evidence="1">Uncharacterized protein</fullName>
    </submittedName>
</protein>
<reference evidence="1 2" key="1">
    <citation type="journal article" date="2016" name="Mol. Biol. Evol.">
        <title>Comparative Genomics of Early-Diverging Mushroom-Forming Fungi Provides Insights into the Origins of Lignocellulose Decay Capabilities.</title>
        <authorList>
            <person name="Nagy L.G."/>
            <person name="Riley R."/>
            <person name="Tritt A."/>
            <person name="Adam C."/>
            <person name="Daum C."/>
            <person name="Floudas D."/>
            <person name="Sun H."/>
            <person name="Yadav J.S."/>
            <person name="Pangilinan J."/>
            <person name="Larsson K.H."/>
            <person name="Matsuura K."/>
            <person name="Barry K."/>
            <person name="Labutti K."/>
            <person name="Kuo R."/>
            <person name="Ohm R.A."/>
            <person name="Bhattacharya S.S."/>
            <person name="Shirouzu T."/>
            <person name="Yoshinaga Y."/>
            <person name="Martin F.M."/>
            <person name="Grigoriev I.V."/>
            <person name="Hibbett D.S."/>
        </authorList>
    </citation>
    <scope>NUCLEOTIDE SEQUENCE [LARGE SCALE GENOMIC DNA]</scope>
    <source>
        <strain evidence="1 2">HHB10207 ss-3</strain>
    </source>
</reference>
<proteinExistence type="predicted"/>
<evidence type="ECO:0000313" key="2">
    <source>
        <dbReference type="Proteomes" id="UP000076798"/>
    </source>
</evidence>
<sequence>MADTFDLRREYRCWELFQSELPGEMATALWLDRHRIAEHLCNALGPRVTLVLRAKRVVGAPADQGPLLPLVGEWSLDQHEKWRRPGSRERVSFASLLWFTHVAAEDRLIYHCALDWGVSLSRVITFPEFCTAGCSDLWLHRTRLGAHTESGPWSIEEIHTELLAVLDHYRAILTVLYLRRMIRQWRLQGIEGGQEE</sequence>